<protein>
    <recommendedName>
        <fullName evidence="4">Prepilin-type N-terminal cleavage/methylation domain-containing protein</fullName>
    </recommendedName>
</protein>
<keyword evidence="1" id="KW-0472">Membrane</keyword>
<evidence type="ECO:0000256" key="1">
    <source>
        <dbReference type="SAM" id="Phobius"/>
    </source>
</evidence>
<dbReference type="InterPro" id="IPR012902">
    <property type="entry name" value="N_methyl_site"/>
</dbReference>
<dbReference type="EMBL" id="MHVI01000028">
    <property type="protein sequence ID" value="OHA90871.1"/>
    <property type="molecule type" value="Genomic_DNA"/>
</dbReference>
<keyword evidence="1" id="KW-1133">Transmembrane helix</keyword>
<reference evidence="2 3" key="1">
    <citation type="journal article" date="2016" name="Nat. Commun.">
        <title>Thousands of microbial genomes shed light on interconnected biogeochemical processes in an aquifer system.</title>
        <authorList>
            <person name="Anantharaman K."/>
            <person name="Brown C.T."/>
            <person name="Hug L.A."/>
            <person name="Sharon I."/>
            <person name="Castelle C.J."/>
            <person name="Probst A.J."/>
            <person name="Thomas B.C."/>
            <person name="Singh A."/>
            <person name="Wilkins M.J."/>
            <person name="Karaoz U."/>
            <person name="Brodie E.L."/>
            <person name="Williams K.H."/>
            <person name="Hubbard S.S."/>
            <person name="Banfield J.F."/>
        </authorList>
    </citation>
    <scope>NUCLEOTIDE SEQUENCE [LARGE SCALE GENOMIC DNA]</scope>
</reference>
<dbReference type="AlphaFoldDB" id="A0A1G2T2M8"/>
<evidence type="ECO:0008006" key="4">
    <source>
        <dbReference type="Google" id="ProtNLM"/>
    </source>
</evidence>
<name>A0A1G2T2M8_9BACT</name>
<feature type="transmembrane region" description="Helical" evidence="1">
    <location>
        <begin position="15"/>
        <end position="37"/>
    </location>
</feature>
<sequence length="168" mass="18603">MPYSSKHQGFSLLEMLFYIAILVLLLAVIMNMVVSVVRSGRIINALKNVENSAVVSLERITRELRQADSVNVSLSTLDSNPGQLVLEGTDETGSPRTVEFYLSLGRLFLKENGVDVGALSQSDAQVSRLIFQRFSSLNAEGIRIEITLESGTSTHYRSEKFYSSAILR</sequence>
<dbReference type="Proteomes" id="UP000177746">
    <property type="component" value="Unassembled WGS sequence"/>
</dbReference>
<organism evidence="2 3">
    <name type="scientific">Candidatus Zambryskibacteria bacterium RIFCSPHIGHO2_01_FULL_46_30</name>
    <dbReference type="NCBI Taxonomy" id="1802739"/>
    <lineage>
        <taxon>Bacteria</taxon>
        <taxon>Candidatus Zambryskiibacteriota</taxon>
    </lineage>
</organism>
<evidence type="ECO:0000313" key="2">
    <source>
        <dbReference type="EMBL" id="OHA90871.1"/>
    </source>
</evidence>
<keyword evidence="1" id="KW-0812">Transmembrane</keyword>
<accession>A0A1G2T2M8</accession>
<evidence type="ECO:0000313" key="3">
    <source>
        <dbReference type="Proteomes" id="UP000177746"/>
    </source>
</evidence>
<dbReference type="Pfam" id="PF07963">
    <property type="entry name" value="N_methyl"/>
    <property type="match status" value="1"/>
</dbReference>
<proteinExistence type="predicted"/>
<gene>
    <name evidence="2" type="ORF">A2665_00040</name>
</gene>
<comment type="caution">
    <text evidence="2">The sequence shown here is derived from an EMBL/GenBank/DDBJ whole genome shotgun (WGS) entry which is preliminary data.</text>
</comment>